<dbReference type="AlphaFoldDB" id="A0A7V8RA89"/>
<dbReference type="PIRSF" id="PIRSF019251">
    <property type="entry name" value="Rv0465c"/>
    <property type="match status" value="1"/>
</dbReference>
<dbReference type="PANTHER" id="PTHR46797">
    <property type="entry name" value="HTH-TYPE TRANSCRIPTIONAL REGULATOR"/>
    <property type="match status" value="1"/>
</dbReference>
<accession>A0A7V8RA89</accession>
<keyword evidence="7" id="KW-1185">Reference proteome</keyword>
<dbReference type="Pfam" id="PF09856">
    <property type="entry name" value="ScfRs"/>
    <property type="match status" value="1"/>
</dbReference>
<dbReference type="InterPro" id="IPR018653">
    <property type="entry name" value="ScfR_C"/>
</dbReference>
<keyword evidence="3" id="KW-0238">DNA-binding</keyword>
<dbReference type="Pfam" id="PF06114">
    <property type="entry name" value="Peptidase_M78"/>
    <property type="match status" value="1"/>
</dbReference>
<dbReference type="InterPro" id="IPR050807">
    <property type="entry name" value="TransReg_Diox_bact_type"/>
</dbReference>
<evidence type="ECO:0000256" key="3">
    <source>
        <dbReference type="ARBA" id="ARBA00023125"/>
    </source>
</evidence>
<gene>
    <name evidence="6" type="ORF">FG486_00265</name>
</gene>
<dbReference type="PANTHER" id="PTHR46797:SF23">
    <property type="entry name" value="HTH-TYPE TRANSCRIPTIONAL REGULATOR SUTR"/>
    <property type="match status" value="1"/>
</dbReference>
<name>A0A7V8RA89_9SPHN</name>
<dbReference type="RefSeq" id="WP_181266009.1">
    <property type="nucleotide sequence ID" value="NZ_BAAAGB010000002.1"/>
</dbReference>
<dbReference type="SUPFAM" id="SSF47413">
    <property type="entry name" value="lambda repressor-like DNA-binding domains"/>
    <property type="match status" value="1"/>
</dbReference>
<dbReference type="InterPro" id="IPR010982">
    <property type="entry name" value="Lambda_DNA-bd_dom_sf"/>
</dbReference>
<comment type="similarity">
    <text evidence="1">Belongs to the short-chain fatty acyl-CoA assimilation regulator (ScfR) family.</text>
</comment>
<proteinExistence type="inferred from homology"/>
<evidence type="ECO:0000256" key="2">
    <source>
        <dbReference type="ARBA" id="ARBA00023015"/>
    </source>
</evidence>
<dbReference type="InterPro" id="IPR010359">
    <property type="entry name" value="IrrE_HExxH"/>
</dbReference>
<keyword evidence="4" id="KW-0804">Transcription</keyword>
<dbReference type="GO" id="GO:0005829">
    <property type="term" value="C:cytosol"/>
    <property type="evidence" value="ECO:0007669"/>
    <property type="project" value="TreeGrafter"/>
</dbReference>
<protein>
    <submittedName>
        <fullName evidence="6">ImmA/IrrE family metallo-endopeptidase</fullName>
    </submittedName>
</protein>
<feature type="domain" description="HTH cro/C1-type" evidence="5">
    <location>
        <begin position="13"/>
        <end position="67"/>
    </location>
</feature>
<dbReference type="Proteomes" id="UP000589292">
    <property type="component" value="Unassembled WGS sequence"/>
</dbReference>
<evidence type="ECO:0000259" key="5">
    <source>
        <dbReference type="PROSITE" id="PS50943"/>
    </source>
</evidence>
<dbReference type="InterPro" id="IPR026281">
    <property type="entry name" value="HTH_RamB"/>
</dbReference>
<evidence type="ECO:0000256" key="4">
    <source>
        <dbReference type="ARBA" id="ARBA00023163"/>
    </source>
</evidence>
<dbReference type="PROSITE" id="PS50943">
    <property type="entry name" value="HTH_CROC1"/>
    <property type="match status" value="1"/>
</dbReference>
<dbReference type="EMBL" id="VDES01000001">
    <property type="protein sequence ID" value="MBA1372760.1"/>
    <property type="molecule type" value="Genomic_DNA"/>
</dbReference>
<comment type="caution">
    <text evidence="6">The sequence shown here is derived from an EMBL/GenBank/DDBJ whole genome shotgun (WGS) entry which is preliminary data.</text>
</comment>
<reference evidence="6 7" key="1">
    <citation type="journal article" date="1994" name="Int. J. Syst. Bacteriol.">
        <title>Phylogenetic positions of novel aerobic, bacteriochlorophyll a-containing bacteria and description of Roseococcus thiosulfatophilus gen. nov., sp. nov., Erythromicrobium ramosum gen. nov., sp. nov., and Erythrobacter litoralis sp. nov.</title>
        <authorList>
            <person name="Yurkov V."/>
            <person name="Stackebrandt E."/>
            <person name="Holmes A."/>
            <person name="Fuerst J.A."/>
            <person name="Hugenholtz P."/>
            <person name="Golecki J."/>
            <person name="Gad'on N."/>
            <person name="Gorlenko V.M."/>
            <person name="Kompantseva E.I."/>
            <person name="Drews G."/>
        </authorList>
    </citation>
    <scope>NUCLEOTIDE SEQUENCE [LARGE SCALE GENOMIC DNA]</scope>
    <source>
        <strain evidence="6 7">KR-99</strain>
    </source>
</reference>
<dbReference type="GO" id="GO:0003700">
    <property type="term" value="F:DNA-binding transcription factor activity"/>
    <property type="evidence" value="ECO:0007669"/>
    <property type="project" value="TreeGrafter"/>
</dbReference>
<keyword evidence="2" id="KW-0805">Transcription regulation</keyword>
<sequence length="468" mass="52030">MSRRKRLYAGQRVRAVRRHSGLNQAAMAEALGISTSYLSQIENDERPITPQVLTQLSRHFAFELEDAPEGAPSLNWQSLLDDPVLAGVEVDPVRFARLRDSHPEIAHIITNLYQGYRQAAERSAMLDDSLAATGQHNARLPWEEVRDWFHESGNYIDQLDRNAEDIAEELGDELNPDGLIARLHRDHGITVKPLRAADPNAPLSQYDAASRTLFLAEGIAPESRYFMLAHRLMAHEMRFAIAILAANAKLKSEQAQKLVSVGLANYAAGALVMPYARFREAAMACRHDIDQLTHRFGVSFEQACHRLSTLQRPGARGLPVFFCRVDMAGNITKRHSATRLQFARFGGACPLWVVHEAAAIPDRILVQMAETPDGLRYVSMAKGLVKPSGSYGRKPRRYAVALGCEVEHARHFIYADGLDTAAAGAVTPIGISCRTCPRDNCDQRAFPPTDRPLVIDPDRRGMVPYRIG</sequence>
<dbReference type="Pfam" id="PF01381">
    <property type="entry name" value="HTH_3"/>
    <property type="match status" value="1"/>
</dbReference>
<evidence type="ECO:0000313" key="7">
    <source>
        <dbReference type="Proteomes" id="UP000589292"/>
    </source>
</evidence>
<organism evidence="6 7">
    <name type="scientific">Sphingomonas ursincola</name>
    <dbReference type="NCBI Taxonomy" id="56361"/>
    <lineage>
        <taxon>Bacteria</taxon>
        <taxon>Pseudomonadati</taxon>
        <taxon>Pseudomonadota</taxon>
        <taxon>Alphaproteobacteria</taxon>
        <taxon>Sphingomonadales</taxon>
        <taxon>Sphingomonadaceae</taxon>
        <taxon>Sphingomonas</taxon>
    </lineage>
</organism>
<dbReference type="CDD" id="cd00093">
    <property type="entry name" value="HTH_XRE"/>
    <property type="match status" value="1"/>
</dbReference>
<dbReference type="SMART" id="SM00530">
    <property type="entry name" value="HTH_XRE"/>
    <property type="match status" value="1"/>
</dbReference>
<dbReference type="GO" id="GO:0003677">
    <property type="term" value="F:DNA binding"/>
    <property type="evidence" value="ECO:0007669"/>
    <property type="project" value="UniProtKB-KW"/>
</dbReference>
<dbReference type="Gene3D" id="1.10.260.40">
    <property type="entry name" value="lambda repressor-like DNA-binding domains"/>
    <property type="match status" value="1"/>
</dbReference>
<evidence type="ECO:0000256" key="1">
    <source>
        <dbReference type="ARBA" id="ARBA00007227"/>
    </source>
</evidence>
<dbReference type="InterPro" id="IPR001387">
    <property type="entry name" value="Cro/C1-type_HTH"/>
</dbReference>
<evidence type="ECO:0000313" key="6">
    <source>
        <dbReference type="EMBL" id="MBA1372760.1"/>
    </source>
</evidence>